<dbReference type="SUPFAM" id="SSF52540">
    <property type="entry name" value="P-loop containing nucleoside triphosphate hydrolases"/>
    <property type="match status" value="1"/>
</dbReference>
<evidence type="ECO:0000313" key="5">
    <source>
        <dbReference type="Proteomes" id="UP001281761"/>
    </source>
</evidence>
<dbReference type="InterPro" id="IPR027417">
    <property type="entry name" value="P-loop_NTPase"/>
</dbReference>
<dbReference type="SMART" id="SM00174">
    <property type="entry name" value="RHO"/>
    <property type="match status" value="1"/>
</dbReference>
<dbReference type="Proteomes" id="UP001281761">
    <property type="component" value="Unassembled WGS sequence"/>
</dbReference>
<keyword evidence="5" id="KW-1185">Reference proteome</keyword>
<dbReference type="Gene3D" id="3.40.50.300">
    <property type="entry name" value="P-loop containing nucleotide triphosphate hydrolases"/>
    <property type="match status" value="1"/>
</dbReference>
<reference evidence="4 5" key="1">
    <citation type="journal article" date="2022" name="bioRxiv">
        <title>Genomics of Preaxostyla Flagellates Illuminates Evolutionary Transitions and the Path Towards Mitochondrial Loss.</title>
        <authorList>
            <person name="Novak L.V.F."/>
            <person name="Treitli S.C."/>
            <person name="Pyrih J."/>
            <person name="Halakuc P."/>
            <person name="Pipaliya S.V."/>
            <person name="Vacek V."/>
            <person name="Brzon O."/>
            <person name="Soukal P."/>
            <person name="Eme L."/>
            <person name="Dacks J.B."/>
            <person name="Karnkowska A."/>
            <person name="Elias M."/>
            <person name="Hampl V."/>
        </authorList>
    </citation>
    <scope>NUCLEOTIDE SEQUENCE [LARGE SCALE GENOMIC DNA]</scope>
    <source>
        <strain evidence="4">NAU3</strain>
        <tissue evidence="4">Gut</tissue>
    </source>
</reference>
<dbReference type="Pfam" id="PF00071">
    <property type="entry name" value="Ras"/>
    <property type="match status" value="1"/>
</dbReference>
<dbReference type="InterPro" id="IPR003578">
    <property type="entry name" value="Small_GTPase_Rho"/>
</dbReference>
<proteinExistence type="predicted"/>
<evidence type="ECO:0000256" key="1">
    <source>
        <dbReference type="ARBA" id="ARBA00022741"/>
    </source>
</evidence>
<organism evidence="4 5">
    <name type="scientific">Blattamonas nauphoetae</name>
    <dbReference type="NCBI Taxonomy" id="2049346"/>
    <lineage>
        <taxon>Eukaryota</taxon>
        <taxon>Metamonada</taxon>
        <taxon>Preaxostyla</taxon>
        <taxon>Oxymonadida</taxon>
        <taxon>Blattamonas</taxon>
    </lineage>
</organism>
<feature type="coiled-coil region" evidence="3">
    <location>
        <begin position="193"/>
        <end position="243"/>
    </location>
</feature>
<evidence type="ECO:0000256" key="2">
    <source>
        <dbReference type="ARBA" id="ARBA00023134"/>
    </source>
</evidence>
<dbReference type="PROSITE" id="PS51419">
    <property type="entry name" value="RAB"/>
    <property type="match status" value="1"/>
</dbReference>
<evidence type="ECO:0000256" key="3">
    <source>
        <dbReference type="SAM" id="Coils"/>
    </source>
</evidence>
<keyword evidence="1" id="KW-0547">Nucleotide-binding</keyword>
<dbReference type="PANTHER" id="PTHR24072">
    <property type="entry name" value="RHO FAMILY GTPASE"/>
    <property type="match status" value="1"/>
</dbReference>
<name>A0ABQ9XT49_9EUKA</name>
<keyword evidence="2" id="KW-0342">GTP-binding</keyword>
<accession>A0ABQ9XT49</accession>
<protein>
    <submittedName>
        <fullName evidence="4">Uncharacterized protein</fullName>
    </submittedName>
</protein>
<evidence type="ECO:0000313" key="4">
    <source>
        <dbReference type="EMBL" id="KAK2954655.1"/>
    </source>
</evidence>
<keyword evidence="3" id="KW-0175">Coiled coil</keyword>
<dbReference type="InterPro" id="IPR001806">
    <property type="entry name" value="Small_GTPase"/>
</dbReference>
<dbReference type="EMBL" id="JARBJD010000075">
    <property type="protein sequence ID" value="KAK2954655.1"/>
    <property type="molecule type" value="Genomic_DNA"/>
</dbReference>
<sequence>MLRTILVLPDPQSKFVDVMNKMPGNKEDLTTVGSWATYNYTTKVEGVEITLKIQWVENIVFVNEFARLYPKADAFVIAFSTANKSSFDRAIGKWMYELQYHVYNRPFYFCGTKTDERDSPACPEDQKVSNEAVMYALSTLHMSQYFQVSAEKRTGIKEMFDHIAEDILMGHRTRFDSDWRIYLQDHPYKPEESQAAQETIAKYTEKEDKIRAEKMDKFKNEDAQKLIEEIEEVKKRQKEQEKTEGKSGSCVLF</sequence>
<gene>
    <name evidence="4" type="ORF">BLNAU_10310</name>
</gene>
<comment type="caution">
    <text evidence="4">The sequence shown here is derived from an EMBL/GenBank/DDBJ whole genome shotgun (WGS) entry which is preliminary data.</text>
</comment>